<dbReference type="EMBL" id="BMAO01031454">
    <property type="protein sequence ID" value="GFQ75128.1"/>
    <property type="molecule type" value="Genomic_DNA"/>
</dbReference>
<name>A0A8X6FAG8_TRICU</name>
<comment type="caution">
    <text evidence="1">The sequence shown here is derived from an EMBL/GenBank/DDBJ whole genome shotgun (WGS) entry which is preliminary data.</text>
</comment>
<protein>
    <submittedName>
        <fullName evidence="1">Uncharacterized protein</fullName>
    </submittedName>
</protein>
<sequence length="192" mass="22443">MDPAEEYYDLKVLKRSNHRLDRLVDFVAHTNGYKLRKSGSPSKLLPRFNNVTPQLVREFKNEAYAHLRQIQTNRVEYGYLFNIIDERDGISHAVYIKYEQFPLMKGYVLAEIYAIANKLAQPNTNMYDATSLYLLIFFALLVNRQINWATIDYLANCNSEHPYTMYVNSIPKCKKSFVYSPSPTGMFIDNEM</sequence>
<proteinExistence type="predicted"/>
<reference evidence="1" key="1">
    <citation type="submission" date="2020-07" db="EMBL/GenBank/DDBJ databases">
        <title>Multicomponent nature underlies the extraordinary mechanical properties of spider dragline silk.</title>
        <authorList>
            <person name="Kono N."/>
            <person name="Nakamura H."/>
            <person name="Mori M."/>
            <person name="Yoshida Y."/>
            <person name="Ohtoshi R."/>
            <person name="Malay A.D."/>
            <person name="Moran D.A.P."/>
            <person name="Tomita M."/>
            <person name="Numata K."/>
            <person name="Arakawa K."/>
        </authorList>
    </citation>
    <scope>NUCLEOTIDE SEQUENCE</scope>
</reference>
<organism evidence="1 2">
    <name type="scientific">Trichonephila clavata</name>
    <name type="common">Joro spider</name>
    <name type="synonym">Nephila clavata</name>
    <dbReference type="NCBI Taxonomy" id="2740835"/>
    <lineage>
        <taxon>Eukaryota</taxon>
        <taxon>Metazoa</taxon>
        <taxon>Ecdysozoa</taxon>
        <taxon>Arthropoda</taxon>
        <taxon>Chelicerata</taxon>
        <taxon>Arachnida</taxon>
        <taxon>Araneae</taxon>
        <taxon>Araneomorphae</taxon>
        <taxon>Entelegynae</taxon>
        <taxon>Araneoidea</taxon>
        <taxon>Nephilidae</taxon>
        <taxon>Trichonephila</taxon>
    </lineage>
</organism>
<dbReference type="Proteomes" id="UP000887116">
    <property type="component" value="Unassembled WGS sequence"/>
</dbReference>
<dbReference type="AlphaFoldDB" id="A0A8X6FAG8"/>
<gene>
    <name evidence="1" type="primary">AVEN_37909_1</name>
    <name evidence="1" type="ORF">TNCT_140201</name>
</gene>
<keyword evidence="2" id="KW-1185">Reference proteome</keyword>
<evidence type="ECO:0000313" key="2">
    <source>
        <dbReference type="Proteomes" id="UP000887116"/>
    </source>
</evidence>
<evidence type="ECO:0000313" key="1">
    <source>
        <dbReference type="EMBL" id="GFQ75128.1"/>
    </source>
</evidence>
<accession>A0A8X6FAG8</accession>